<dbReference type="GO" id="GO:0120029">
    <property type="term" value="P:proton export across plasma membrane"/>
    <property type="evidence" value="ECO:0007669"/>
    <property type="project" value="InterPro"/>
</dbReference>
<keyword evidence="4" id="KW-0472">Membrane</keyword>
<dbReference type="PANTHER" id="PTHR31382">
    <property type="entry name" value="NA(+)/H(+) ANTIPORTER"/>
    <property type="match status" value="1"/>
</dbReference>
<dbReference type="InterPro" id="IPR006153">
    <property type="entry name" value="Cation/H_exchanger_TM"/>
</dbReference>
<dbReference type="PANTHER" id="PTHR31382:SF1">
    <property type="entry name" value="SODIUM ION_PROTON EXCHANGER (EUROFUNG)"/>
    <property type="match status" value="1"/>
</dbReference>
<comment type="caution">
    <text evidence="6">The sequence shown here is derived from an EMBL/GenBank/DDBJ whole genome shotgun (WGS) entry which is preliminary data.</text>
</comment>
<keyword evidence="2" id="KW-0812">Transmembrane</keyword>
<dbReference type="GO" id="GO:0042391">
    <property type="term" value="P:regulation of membrane potential"/>
    <property type="evidence" value="ECO:0007669"/>
    <property type="project" value="InterPro"/>
</dbReference>
<evidence type="ECO:0000256" key="4">
    <source>
        <dbReference type="ARBA" id="ARBA00023136"/>
    </source>
</evidence>
<dbReference type="GO" id="GO:0005886">
    <property type="term" value="C:plasma membrane"/>
    <property type="evidence" value="ECO:0007669"/>
    <property type="project" value="InterPro"/>
</dbReference>
<keyword evidence="7" id="KW-1185">Reference proteome</keyword>
<proteinExistence type="predicted"/>
<sequence length="259" mass="29143">MGVFIIGTAGMAGSDDVLACFVAGNAFTWDDWFRLETLEDSFQPVVDMLLNVAMFMWLGAVCPWESFWASEVITPWRLALLGVLVLALRRLPVILGLRQHLHQIEDLRQALIVGYFGPIGVSAIFYLYVGLEFLESLSSDTESDQDEEMQGLAEAMKVVVWFLVVCSVVSRSSSMEEQLANCPRSYTDLVFRLGSLQTTLRKNIYQEALLCLKIQMFQATTACSNRPFAKLKTIDFVPSGTNAWSVETWPVQRMHSHLI</sequence>
<dbReference type="AlphaFoldDB" id="A0AA40C3T4"/>
<evidence type="ECO:0000256" key="1">
    <source>
        <dbReference type="ARBA" id="ARBA00004141"/>
    </source>
</evidence>
<comment type="subcellular location">
    <subcellularLocation>
        <location evidence="1">Membrane</location>
        <topology evidence="1">Multi-pass membrane protein</topology>
    </subcellularLocation>
</comment>
<accession>A0AA40C3T4</accession>
<dbReference type="EMBL" id="JAULSU010000003">
    <property type="protein sequence ID" value="KAK0624022.1"/>
    <property type="molecule type" value="Genomic_DNA"/>
</dbReference>
<evidence type="ECO:0000259" key="5">
    <source>
        <dbReference type="Pfam" id="PF00999"/>
    </source>
</evidence>
<evidence type="ECO:0000313" key="6">
    <source>
        <dbReference type="EMBL" id="KAK0624022.1"/>
    </source>
</evidence>
<evidence type="ECO:0000313" key="7">
    <source>
        <dbReference type="Proteomes" id="UP001175000"/>
    </source>
</evidence>
<name>A0AA40C3T4_9PEZI</name>
<feature type="domain" description="Cation/H+ exchanger transmembrane" evidence="5">
    <location>
        <begin position="4"/>
        <end position="133"/>
    </location>
</feature>
<evidence type="ECO:0000256" key="3">
    <source>
        <dbReference type="ARBA" id="ARBA00022989"/>
    </source>
</evidence>
<dbReference type="GO" id="GO:0036376">
    <property type="term" value="P:sodium ion export across plasma membrane"/>
    <property type="evidence" value="ECO:0007669"/>
    <property type="project" value="InterPro"/>
</dbReference>
<keyword evidence="3" id="KW-1133">Transmembrane helix</keyword>
<dbReference type="InterPro" id="IPR004712">
    <property type="entry name" value="Na+/H+_antiporter_fungi"/>
</dbReference>
<dbReference type="Proteomes" id="UP001175000">
    <property type="component" value="Unassembled WGS sequence"/>
</dbReference>
<dbReference type="Pfam" id="PF00999">
    <property type="entry name" value="Na_H_Exchanger"/>
    <property type="match status" value="1"/>
</dbReference>
<dbReference type="GO" id="GO:0015385">
    <property type="term" value="F:sodium:proton antiporter activity"/>
    <property type="evidence" value="ECO:0007669"/>
    <property type="project" value="InterPro"/>
</dbReference>
<protein>
    <recommendedName>
        <fullName evidence="5">Cation/H+ exchanger transmembrane domain-containing protein</fullName>
    </recommendedName>
</protein>
<gene>
    <name evidence="6" type="ORF">B0T14DRAFT_517420</name>
</gene>
<reference evidence="6" key="1">
    <citation type="submission" date="2023-06" db="EMBL/GenBank/DDBJ databases">
        <title>Genome-scale phylogeny and comparative genomics of the fungal order Sordariales.</title>
        <authorList>
            <consortium name="Lawrence Berkeley National Laboratory"/>
            <person name="Hensen N."/>
            <person name="Bonometti L."/>
            <person name="Westerberg I."/>
            <person name="Brannstrom I.O."/>
            <person name="Guillou S."/>
            <person name="Cros-Aarteil S."/>
            <person name="Calhoun S."/>
            <person name="Haridas S."/>
            <person name="Kuo A."/>
            <person name="Mondo S."/>
            <person name="Pangilinan J."/>
            <person name="Riley R."/>
            <person name="Labutti K."/>
            <person name="Andreopoulos B."/>
            <person name="Lipzen A."/>
            <person name="Chen C."/>
            <person name="Yanf M."/>
            <person name="Daum C."/>
            <person name="Ng V."/>
            <person name="Clum A."/>
            <person name="Steindorff A."/>
            <person name="Ohm R."/>
            <person name="Martin F."/>
            <person name="Silar P."/>
            <person name="Natvig D."/>
            <person name="Lalanne C."/>
            <person name="Gautier V."/>
            <person name="Ament-Velasquez S.L."/>
            <person name="Kruys A."/>
            <person name="Hutchinson M.I."/>
            <person name="Powell A.J."/>
            <person name="Barry K."/>
            <person name="Miller A.N."/>
            <person name="Grigoriev I.V."/>
            <person name="Debuchy R."/>
            <person name="Gladieux P."/>
            <person name="Thoren M.H."/>
            <person name="Johannesson H."/>
        </authorList>
    </citation>
    <scope>NUCLEOTIDE SEQUENCE</scope>
    <source>
        <strain evidence="6">CBS 606.72</strain>
    </source>
</reference>
<evidence type="ECO:0000256" key="2">
    <source>
        <dbReference type="ARBA" id="ARBA00022692"/>
    </source>
</evidence>
<organism evidence="6 7">
    <name type="scientific">Immersiella caudata</name>
    <dbReference type="NCBI Taxonomy" id="314043"/>
    <lineage>
        <taxon>Eukaryota</taxon>
        <taxon>Fungi</taxon>
        <taxon>Dikarya</taxon>
        <taxon>Ascomycota</taxon>
        <taxon>Pezizomycotina</taxon>
        <taxon>Sordariomycetes</taxon>
        <taxon>Sordariomycetidae</taxon>
        <taxon>Sordariales</taxon>
        <taxon>Lasiosphaeriaceae</taxon>
        <taxon>Immersiella</taxon>
    </lineage>
</organism>